<dbReference type="OrthoDB" id="2588322at2759"/>
<dbReference type="Proteomes" id="UP000053611">
    <property type="component" value="Unassembled WGS sequence"/>
</dbReference>
<accession>A0A0J0XV84</accession>
<gene>
    <name evidence="1" type="ORF">CC85DRAFT_325903</name>
</gene>
<dbReference type="PANTHER" id="PTHR35868:SF3">
    <property type="entry name" value="DUF2804 DOMAIN-CONTAINING PROTEIN"/>
    <property type="match status" value="1"/>
</dbReference>
<keyword evidence="2" id="KW-1185">Reference proteome</keyword>
<evidence type="ECO:0000313" key="2">
    <source>
        <dbReference type="Proteomes" id="UP000053611"/>
    </source>
</evidence>
<protein>
    <submittedName>
        <fullName evidence="1">Uncharacterized protein</fullName>
    </submittedName>
</protein>
<proteinExistence type="predicted"/>
<reference evidence="1 2" key="1">
    <citation type="submission" date="2015-03" db="EMBL/GenBank/DDBJ databases">
        <title>Genomics and transcriptomics of the oil-accumulating basidiomycete yeast T. oleaginosus allow insights into substrate utilization and the diverse evolutionary trajectories of mating systems in fungi.</title>
        <authorList>
            <consortium name="DOE Joint Genome Institute"/>
            <person name="Kourist R."/>
            <person name="Kracht O."/>
            <person name="Bracharz F."/>
            <person name="Lipzen A."/>
            <person name="Nolan M."/>
            <person name="Ohm R."/>
            <person name="Grigoriev I."/>
            <person name="Sun S."/>
            <person name="Heitman J."/>
            <person name="Bruck T."/>
            <person name="Nowrousian M."/>
        </authorList>
    </citation>
    <scope>NUCLEOTIDE SEQUENCE [LARGE SCALE GENOMIC DNA]</scope>
    <source>
        <strain evidence="1 2">IBC0246</strain>
    </source>
</reference>
<dbReference type="PANTHER" id="PTHR35868">
    <property type="entry name" value="DUF2804 DOMAIN-CONTAINING PROTEIN-RELATED"/>
    <property type="match status" value="1"/>
</dbReference>
<dbReference type="InterPro" id="IPR021243">
    <property type="entry name" value="DUF2804"/>
</dbReference>
<sequence length="340" mass="37273">MRENELTAPVSLTQNHKFNRAAHGWARQPIVDTSGIHDRKDDNPGWGSNKRWEYWCVMTPTHLLACTVASLDFLASAEVWIFDRATNAPVLEKGTAALGDDGSRAATLPAQVESGTASYVGGGVEVVIEQVEGGTRIRASADGGGFDVFAARPEGHERLAVVVPWSDTLFQYTVKDVSRPASGTVTVGGVTTQLVEGESWAVLDHGRGRWPPSCTWNWGAGCGRATDGRVMGLQFGDQWTDGTGSTENSFMLAGRLYKISEKLKWDYDIKEPLEKWRVHGAGLDATLTPFYDKFSQTDAKIVSSRTDQCFGYWSGSFNTGSEVVHFENVIGFAEDVERKW</sequence>
<dbReference type="GeneID" id="28986989"/>
<dbReference type="Pfam" id="PF10974">
    <property type="entry name" value="DUF2804"/>
    <property type="match status" value="1"/>
</dbReference>
<organism evidence="1 2">
    <name type="scientific">Cutaneotrichosporon oleaginosum</name>
    <dbReference type="NCBI Taxonomy" id="879819"/>
    <lineage>
        <taxon>Eukaryota</taxon>
        <taxon>Fungi</taxon>
        <taxon>Dikarya</taxon>
        <taxon>Basidiomycota</taxon>
        <taxon>Agaricomycotina</taxon>
        <taxon>Tremellomycetes</taxon>
        <taxon>Trichosporonales</taxon>
        <taxon>Trichosporonaceae</taxon>
        <taxon>Cutaneotrichosporon</taxon>
    </lineage>
</organism>
<dbReference type="EMBL" id="KQ087183">
    <property type="protein sequence ID" value="KLT44973.1"/>
    <property type="molecule type" value="Genomic_DNA"/>
</dbReference>
<name>A0A0J0XV84_9TREE</name>
<evidence type="ECO:0000313" key="1">
    <source>
        <dbReference type="EMBL" id="KLT44973.1"/>
    </source>
</evidence>
<dbReference type="RefSeq" id="XP_018281464.1">
    <property type="nucleotide sequence ID" value="XM_018426386.1"/>
</dbReference>
<dbReference type="AlphaFoldDB" id="A0A0J0XV84"/>